<dbReference type="InterPro" id="IPR006680">
    <property type="entry name" value="Amidohydro-rel"/>
</dbReference>
<sequence>MDDSGVDRALTISPWPYRWNMGYVLDILPENRRWLAVAVLVDPFDAEGPTQLERYVKDHGVCGLRIQGRIIEMDPVDQPATTPLWKKAADLGMTLDVNASQDEYDAVARRAREFPDLRI</sequence>
<reference evidence="2" key="1">
    <citation type="submission" date="2018-05" db="EMBL/GenBank/DDBJ databases">
        <authorList>
            <person name="Lanie J.A."/>
            <person name="Ng W.-L."/>
            <person name="Kazmierczak K.M."/>
            <person name="Andrzejewski T.M."/>
            <person name="Davidsen T.M."/>
            <person name="Wayne K.J."/>
            <person name="Tettelin H."/>
            <person name="Glass J.I."/>
            <person name="Rusch D."/>
            <person name="Podicherti R."/>
            <person name="Tsui H.-C.T."/>
            <person name="Winkler M.E."/>
        </authorList>
    </citation>
    <scope>NUCLEOTIDE SEQUENCE</scope>
</reference>
<proteinExistence type="predicted"/>
<name>A0A382UQM0_9ZZZZ</name>
<evidence type="ECO:0000259" key="1">
    <source>
        <dbReference type="Pfam" id="PF04909"/>
    </source>
</evidence>
<organism evidence="2">
    <name type="scientific">marine metagenome</name>
    <dbReference type="NCBI Taxonomy" id="408172"/>
    <lineage>
        <taxon>unclassified sequences</taxon>
        <taxon>metagenomes</taxon>
        <taxon>ecological metagenomes</taxon>
    </lineage>
</organism>
<dbReference type="SUPFAM" id="SSF51556">
    <property type="entry name" value="Metallo-dependent hydrolases"/>
    <property type="match status" value="1"/>
</dbReference>
<feature type="non-terminal residue" evidence="2">
    <location>
        <position position="119"/>
    </location>
</feature>
<evidence type="ECO:0000313" key="2">
    <source>
        <dbReference type="EMBL" id="SVD36427.1"/>
    </source>
</evidence>
<feature type="domain" description="Amidohydrolase-related" evidence="1">
    <location>
        <begin position="20"/>
        <end position="119"/>
    </location>
</feature>
<protein>
    <recommendedName>
        <fullName evidence="1">Amidohydrolase-related domain-containing protein</fullName>
    </recommendedName>
</protein>
<dbReference type="AlphaFoldDB" id="A0A382UQM0"/>
<dbReference type="EMBL" id="UINC01145975">
    <property type="protein sequence ID" value="SVD36427.1"/>
    <property type="molecule type" value="Genomic_DNA"/>
</dbReference>
<dbReference type="Gene3D" id="3.20.20.140">
    <property type="entry name" value="Metal-dependent hydrolases"/>
    <property type="match status" value="1"/>
</dbReference>
<dbReference type="GO" id="GO:0016787">
    <property type="term" value="F:hydrolase activity"/>
    <property type="evidence" value="ECO:0007669"/>
    <property type="project" value="InterPro"/>
</dbReference>
<gene>
    <name evidence="2" type="ORF">METZ01_LOCUS389281</name>
</gene>
<accession>A0A382UQM0</accession>
<dbReference type="InterPro" id="IPR032466">
    <property type="entry name" value="Metal_Hydrolase"/>
</dbReference>
<dbReference type="Pfam" id="PF04909">
    <property type="entry name" value="Amidohydro_2"/>
    <property type="match status" value="1"/>
</dbReference>